<dbReference type="InterPro" id="IPR010997">
    <property type="entry name" value="HRDC-like_sf"/>
</dbReference>
<keyword evidence="9" id="KW-0347">Helicase</keyword>
<gene>
    <name evidence="23" type="ORF">Egran_03221</name>
</gene>
<dbReference type="InterPro" id="IPR036388">
    <property type="entry name" value="WH-like_DNA-bd_sf"/>
</dbReference>
<feature type="compositionally biased region" description="Polar residues" evidence="19">
    <location>
        <begin position="1194"/>
        <end position="1205"/>
    </location>
</feature>
<dbReference type="InterPro" id="IPR014001">
    <property type="entry name" value="Helicase_ATP-bd"/>
</dbReference>
<dbReference type="FunFam" id="3.40.50.300:FF:000340">
    <property type="entry name" value="Bloom syndrome, RecQ helicase"/>
    <property type="match status" value="1"/>
</dbReference>
<dbReference type="SMART" id="SM00956">
    <property type="entry name" value="RQC"/>
    <property type="match status" value="1"/>
</dbReference>
<evidence type="ECO:0000256" key="11">
    <source>
        <dbReference type="ARBA" id="ARBA00022840"/>
    </source>
</evidence>
<dbReference type="EC" id="5.6.2.4" evidence="17"/>
<dbReference type="PROSITE" id="PS00690">
    <property type="entry name" value="DEAH_ATP_HELICASE"/>
    <property type="match status" value="1"/>
</dbReference>
<evidence type="ECO:0000259" key="20">
    <source>
        <dbReference type="PROSITE" id="PS50967"/>
    </source>
</evidence>
<dbReference type="GO" id="GO:0006260">
    <property type="term" value="P:DNA replication"/>
    <property type="evidence" value="ECO:0007669"/>
    <property type="project" value="UniProtKB-KW"/>
</dbReference>
<keyword evidence="15" id="KW-0539">Nucleus</keyword>
<dbReference type="GO" id="GO:0005694">
    <property type="term" value="C:chromosome"/>
    <property type="evidence" value="ECO:0007669"/>
    <property type="project" value="TreeGrafter"/>
</dbReference>
<feature type="compositionally biased region" description="Low complexity" evidence="19">
    <location>
        <begin position="1404"/>
        <end position="1420"/>
    </location>
</feature>
<keyword evidence="4" id="KW-0235">DNA replication</keyword>
<protein>
    <recommendedName>
        <fullName evidence="18">RecQ-like DNA helicase BLM</fullName>
        <ecNumber evidence="17">5.6.2.4</ecNumber>
    </recommendedName>
</protein>
<dbReference type="GO" id="GO:0016787">
    <property type="term" value="F:hydrolase activity"/>
    <property type="evidence" value="ECO:0007669"/>
    <property type="project" value="UniProtKB-KW"/>
</dbReference>
<sequence length="1489" mass="165076">MTKNNLGPHLAWLLKHGPAVTSFELQPRIEEERASIDRREPHPSSLHVEQSIDPVTPAVVTLAEGYSETRVESHREDDDIVVADGAMARLQFAPQSTTKPRMLSRSNNDSNGVSLTPRPSATENNYNPAFELRHSSSAADKTQGISASSPSQSTSKRQPHRLAVALGPLSPVLNVDAIDLTGDCEIATSSSSTIEEFGESQRVWREDFASRKEPLEKRGKKRKSDEYQSDILSSREHSPFSRLTFPSAKIAAVGDAVLSKTPCNDPEALNSAGDNATRPQGTVASASRGRKRVILDSDDSDDGHHDGNGSNGDDRKDDDGVENELYPDLSQYSEKGPSQTLNPQGAQDNELRDSTEDAKSGASKPLPSCPAVSSTMNQDDMHRINSPNPSTSPISSLPNEGSDEKFASFLALPLSNIDALLIKLHGELRTNAEIMYQQIMKGEGAPPDLIPSNKSLKSRIDAIEELKEKRVAYQTCSSRTEELKGLIIEAIQQGGDPSDKTAEVEESRSIAKEMRQIEARIAQLLPLASFDTTLESIPSLAMTSEQTVLVEATQQASNRVSLAKKGPDTTAKTTELDRYMVNGDGFMPNMGSPTHLDGEMNEFDLDAADDDDLLEAALNFEGGYSLTREDYHFQSRKVFSETSGNTSRVAPMAIKDRFHLRGFRPNQLEAINATLSGKDAFVLMPTGGGKSLCYQLPSVITSGHTKGVTIVISPLLSLIQDQVAHLNKLNIKAFFVNGEVDAEHRKWVLDTLASGEACQLIQLLYITPEMINKSHNLRAALQKLHRNRKLARIVIDEAHCVSQWGHDFRPDYKELGAIRTEFPGVPVMALTATATENVKVDVIHNLGMSGCKAFSQSFNRPNLTYEVRQKKGRSKDIIASIAQTIKASYSGKSGIVYCLSRSDCEKVAAELKSGYGIRAEHYHAGMSSESRSKVQREWQSGKSHVIVATIAFGMGIDKPNVRFVIHHTTPKSLEGYYQETGRAGRDGKRSGCYLYYGYKDSVVQNRLIEKGDGNREQKERQRQMLRSVIQFCENRTDCRRVQILAYFNEQFRREDCNSYCDNCQSDSVFETHDFTTYATKAIRLVYHLKNEPVTIHQCVDIFRGSTAKSVKDRYRSLAEYGAGADLDQGEAERIFFRLLTEEALEEENEIKRGFAIQRIRPGKKAADYSSGRRRLNLQIRMSPNGKVGARATDYPQSTNVSSPVQSAARRLNRKRNRGHLSAAEDEDSDGFESIRIAGRPNSRKTPVIGPPITDDRKLMNLDGLHQLVLDDFLGHAKTLCHNIMMEKGLQTQPFSDSILREMGISFPKNKTQLLAIPGIDREKVEHYGAKFLKLLQNARRHYQELKSDAPSKPGNDVVHDPNHAINIISSDDSWNFDQESSVEFEEESSVKSRYFNEPVRNLGNNARAPSMSSRRPNSPNGSLATSMGSRNKQRAGNKRFRKTSTRSTSQKGVPRARKNTGNKSSRKSSAPRKEPGTKTSQPRIAMMPT</sequence>
<dbReference type="Gene3D" id="3.40.50.300">
    <property type="entry name" value="P-loop containing nucleotide triphosphate hydrolases"/>
    <property type="match status" value="2"/>
</dbReference>
<keyword evidence="13" id="KW-0234">DNA repair</keyword>
<evidence type="ECO:0000256" key="16">
    <source>
        <dbReference type="ARBA" id="ARBA00034617"/>
    </source>
</evidence>
<dbReference type="InterPro" id="IPR027417">
    <property type="entry name" value="P-loop_NTPase"/>
</dbReference>
<dbReference type="PANTHER" id="PTHR13710">
    <property type="entry name" value="DNA HELICASE RECQ FAMILY MEMBER"/>
    <property type="match status" value="1"/>
</dbReference>
<dbReference type="SUPFAM" id="SSF47819">
    <property type="entry name" value="HRDC-like"/>
    <property type="match status" value="1"/>
</dbReference>
<feature type="compositionally biased region" description="Basic and acidic residues" evidence="19">
    <location>
        <begin position="302"/>
        <end position="318"/>
    </location>
</feature>
<feature type="compositionally biased region" description="Polar residues" evidence="19">
    <location>
        <begin position="135"/>
        <end position="156"/>
    </location>
</feature>
<comment type="caution">
    <text evidence="23">The sequence shown here is derived from an EMBL/GenBank/DDBJ whole genome shotgun (WGS) entry which is preliminary data.</text>
</comment>
<dbReference type="GO" id="GO:0005524">
    <property type="term" value="F:ATP binding"/>
    <property type="evidence" value="ECO:0007669"/>
    <property type="project" value="UniProtKB-KW"/>
</dbReference>
<evidence type="ECO:0000256" key="7">
    <source>
        <dbReference type="ARBA" id="ARBA00022763"/>
    </source>
</evidence>
<dbReference type="PROSITE" id="PS50967">
    <property type="entry name" value="HRDC"/>
    <property type="match status" value="1"/>
</dbReference>
<organism evidence="23 24">
    <name type="scientific">Elaphomyces granulatus</name>
    <dbReference type="NCBI Taxonomy" id="519963"/>
    <lineage>
        <taxon>Eukaryota</taxon>
        <taxon>Fungi</taxon>
        <taxon>Dikarya</taxon>
        <taxon>Ascomycota</taxon>
        <taxon>Pezizomycotina</taxon>
        <taxon>Eurotiomycetes</taxon>
        <taxon>Eurotiomycetidae</taxon>
        <taxon>Eurotiales</taxon>
        <taxon>Elaphomycetaceae</taxon>
        <taxon>Elaphomyces</taxon>
    </lineage>
</organism>
<dbReference type="Pfam" id="PF00570">
    <property type="entry name" value="HRDC"/>
    <property type="match status" value="1"/>
</dbReference>
<dbReference type="NCBIfam" id="TIGR00614">
    <property type="entry name" value="recQ_fam"/>
    <property type="match status" value="1"/>
</dbReference>
<feature type="compositionally biased region" description="Polar residues" evidence="19">
    <location>
        <begin position="330"/>
        <end position="347"/>
    </location>
</feature>
<evidence type="ECO:0000256" key="3">
    <source>
        <dbReference type="ARBA" id="ARBA00005446"/>
    </source>
</evidence>
<feature type="region of interest" description="Disordered" evidence="19">
    <location>
        <begin position="34"/>
        <end position="53"/>
    </location>
</feature>
<dbReference type="GO" id="GO:0009378">
    <property type="term" value="F:four-way junction helicase activity"/>
    <property type="evidence" value="ECO:0007669"/>
    <property type="project" value="TreeGrafter"/>
</dbReference>
<proteinExistence type="inferred from homology"/>
<dbReference type="InterPro" id="IPR018982">
    <property type="entry name" value="RQC_domain"/>
</dbReference>
<evidence type="ECO:0000256" key="6">
    <source>
        <dbReference type="ARBA" id="ARBA00022741"/>
    </source>
</evidence>
<evidence type="ECO:0000313" key="23">
    <source>
        <dbReference type="EMBL" id="OXV09012.1"/>
    </source>
</evidence>
<dbReference type="InterPro" id="IPR011545">
    <property type="entry name" value="DEAD/DEAH_box_helicase_dom"/>
</dbReference>
<feature type="region of interest" description="Disordered" evidence="19">
    <location>
        <begin position="92"/>
        <end position="159"/>
    </location>
</feature>
<dbReference type="GO" id="GO:0005634">
    <property type="term" value="C:nucleus"/>
    <property type="evidence" value="ECO:0007669"/>
    <property type="project" value="UniProtKB-SubCell"/>
</dbReference>
<feature type="region of interest" description="Disordered" evidence="19">
    <location>
        <begin position="211"/>
        <end position="238"/>
    </location>
</feature>
<dbReference type="Pfam" id="PF00270">
    <property type="entry name" value="DEAD"/>
    <property type="match status" value="1"/>
</dbReference>
<keyword evidence="6" id="KW-0547">Nucleotide-binding</keyword>
<keyword evidence="24" id="KW-1185">Reference proteome</keyword>
<feature type="domain" description="Helicase ATP-binding" evidence="21">
    <location>
        <begin position="671"/>
        <end position="852"/>
    </location>
</feature>
<dbReference type="CDD" id="cd18794">
    <property type="entry name" value="SF2_C_RecQ"/>
    <property type="match status" value="1"/>
</dbReference>
<evidence type="ECO:0000256" key="1">
    <source>
        <dbReference type="ARBA" id="ARBA00001947"/>
    </source>
</evidence>
<evidence type="ECO:0000256" key="4">
    <source>
        <dbReference type="ARBA" id="ARBA00022705"/>
    </source>
</evidence>
<evidence type="ECO:0000256" key="18">
    <source>
        <dbReference type="ARBA" id="ARBA00073450"/>
    </source>
</evidence>
<evidence type="ECO:0000256" key="19">
    <source>
        <dbReference type="SAM" id="MobiDB-lite"/>
    </source>
</evidence>
<reference evidence="23 24" key="1">
    <citation type="journal article" date="2015" name="Environ. Microbiol.">
        <title>Metagenome sequence of Elaphomyces granulatus from sporocarp tissue reveals Ascomycota ectomycorrhizal fingerprints of genome expansion and a Proteobacteria-rich microbiome.</title>
        <authorList>
            <person name="Quandt C.A."/>
            <person name="Kohler A."/>
            <person name="Hesse C.N."/>
            <person name="Sharpton T.J."/>
            <person name="Martin F."/>
            <person name="Spatafora J.W."/>
        </authorList>
    </citation>
    <scope>NUCLEOTIDE SEQUENCE [LARGE SCALE GENOMIC DNA]</scope>
    <source>
        <strain evidence="23 24">OSC145934</strain>
    </source>
</reference>
<dbReference type="Pfam" id="PF00271">
    <property type="entry name" value="Helicase_C"/>
    <property type="match status" value="1"/>
</dbReference>
<evidence type="ECO:0000256" key="2">
    <source>
        <dbReference type="ARBA" id="ARBA00004123"/>
    </source>
</evidence>
<dbReference type="GO" id="GO:0043138">
    <property type="term" value="F:3'-5' DNA helicase activity"/>
    <property type="evidence" value="ECO:0007669"/>
    <property type="project" value="UniProtKB-EC"/>
</dbReference>
<evidence type="ECO:0000256" key="12">
    <source>
        <dbReference type="ARBA" id="ARBA00023125"/>
    </source>
</evidence>
<dbReference type="InterPro" id="IPR044876">
    <property type="entry name" value="HRDC_dom_sf"/>
</dbReference>
<comment type="cofactor">
    <cofactor evidence="1">
        <name>Zn(2+)</name>
        <dbReference type="ChEBI" id="CHEBI:29105"/>
    </cofactor>
</comment>
<dbReference type="Gene3D" id="1.10.10.10">
    <property type="entry name" value="Winged helix-like DNA-binding domain superfamily/Winged helix DNA-binding domain"/>
    <property type="match status" value="1"/>
</dbReference>
<feature type="region of interest" description="Disordered" evidence="19">
    <location>
        <begin position="1400"/>
        <end position="1489"/>
    </location>
</feature>
<dbReference type="EMBL" id="NPHW01003748">
    <property type="protein sequence ID" value="OXV09012.1"/>
    <property type="molecule type" value="Genomic_DNA"/>
</dbReference>
<dbReference type="Gene3D" id="1.10.150.80">
    <property type="entry name" value="HRDC domain"/>
    <property type="match status" value="1"/>
</dbReference>
<dbReference type="InterPro" id="IPR002464">
    <property type="entry name" value="DNA/RNA_helicase_DEAH_CS"/>
</dbReference>
<keyword evidence="14" id="KW-0413">Isomerase</keyword>
<dbReference type="FunFam" id="3.40.50.300:FF:000537">
    <property type="entry name" value="Bloom syndrome RecQ-like helicase"/>
    <property type="match status" value="1"/>
</dbReference>
<evidence type="ECO:0000256" key="5">
    <source>
        <dbReference type="ARBA" id="ARBA00022723"/>
    </source>
</evidence>
<evidence type="ECO:0000256" key="14">
    <source>
        <dbReference type="ARBA" id="ARBA00023235"/>
    </source>
</evidence>
<evidence type="ECO:0000256" key="17">
    <source>
        <dbReference type="ARBA" id="ARBA00034808"/>
    </source>
</evidence>
<keyword evidence="8" id="KW-0378">Hydrolase</keyword>
<dbReference type="SUPFAM" id="SSF52540">
    <property type="entry name" value="P-loop containing nucleoside triphosphate hydrolases"/>
    <property type="match status" value="2"/>
</dbReference>
<feature type="compositionally biased region" description="Low complexity" evidence="19">
    <location>
        <begin position="385"/>
        <end position="399"/>
    </location>
</feature>
<dbReference type="InterPro" id="IPR002121">
    <property type="entry name" value="HRDC_dom"/>
</dbReference>
<feature type="compositionally biased region" description="Polar residues" evidence="19">
    <location>
        <begin position="272"/>
        <end position="285"/>
    </location>
</feature>
<evidence type="ECO:0000256" key="10">
    <source>
        <dbReference type="ARBA" id="ARBA00022833"/>
    </source>
</evidence>
<dbReference type="SMART" id="SM00487">
    <property type="entry name" value="DEXDc"/>
    <property type="match status" value="1"/>
</dbReference>
<dbReference type="InterPro" id="IPR004589">
    <property type="entry name" value="DNA_helicase_ATP-dep_RecQ"/>
</dbReference>
<feature type="region of interest" description="Disordered" evidence="19">
    <location>
        <begin position="1185"/>
        <end position="1251"/>
    </location>
</feature>
<dbReference type="PROSITE" id="PS51192">
    <property type="entry name" value="HELICASE_ATP_BIND_1"/>
    <property type="match status" value="1"/>
</dbReference>
<keyword evidence="7" id="KW-0227">DNA damage</keyword>
<dbReference type="SMART" id="SM00490">
    <property type="entry name" value="HELICc"/>
    <property type="match status" value="1"/>
</dbReference>
<feature type="region of interest" description="Disordered" evidence="19">
    <location>
        <begin position="264"/>
        <end position="400"/>
    </location>
</feature>
<dbReference type="GO" id="GO:0005737">
    <property type="term" value="C:cytoplasm"/>
    <property type="evidence" value="ECO:0007669"/>
    <property type="project" value="TreeGrafter"/>
</dbReference>
<feature type="domain" description="HRDC" evidence="20">
    <location>
        <begin position="1262"/>
        <end position="1345"/>
    </location>
</feature>
<comment type="subcellular location">
    <subcellularLocation>
        <location evidence="2">Nucleus</location>
    </subcellularLocation>
</comment>
<feature type="compositionally biased region" description="Basic residues" evidence="19">
    <location>
        <begin position="1431"/>
        <end position="1444"/>
    </location>
</feature>
<evidence type="ECO:0000259" key="22">
    <source>
        <dbReference type="PROSITE" id="PS51194"/>
    </source>
</evidence>
<keyword evidence="12" id="KW-0238">DNA-binding</keyword>
<evidence type="ECO:0000256" key="15">
    <source>
        <dbReference type="ARBA" id="ARBA00023242"/>
    </source>
</evidence>
<keyword evidence="10" id="KW-0862">Zinc</keyword>
<keyword evidence="11" id="KW-0067">ATP-binding</keyword>
<dbReference type="GO" id="GO:0046872">
    <property type="term" value="F:metal ion binding"/>
    <property type="evidence" value="ECO:0007669"/>
    <property type="project" value="UniProtKB-KW"/>
</dbReference>
<feature type="compositionally biased region" description="Polar residues" evidence="19">
    <location>
        <begin position="93"/>
        <end position="127"/>
    </location>
</feature>
<dbReference type="PROSITE" id="PS51194">
    <property type="entry name" value="HELICASE_CTER"/>
    <property type="match status" value="1"/>
</dbReference>
<name>A0A232LY13_9EURO</name>
<dbReference type="OrthoDB" id="10261556at2759"/>
<dbReference type="Pfam" id="PF09382">
    <property type="entry name" value="RQC"/>
    <property type="match status" value="1"/>
</dbReference>
<evidence type="ECO:0000256" key="9">
    <source>
        <dbReference type="ARBA" id="ARBA00022806"/>
    </source>
</evidence>
<feature type="compositionally biased region" description="Basic and acidic residues" evidence="19">
    <location>
        <begin position="349"/>
        <end position="359"/>
    </location>
</feature>
<evidence type="ECO:0000259" key="21">
    <source>
        <dbReference type="PROSITE" id="PS51192"/>
    </source>
</evidence>
<dbReference type="GO" id="GO:0000724">
    <property type="term" value="P:double-strand break repair via homologous recombination"/>
    <property type="evidence" value="ECO:0007669"/>
    <property type="project" value="TreeGrafter"/>
</dbReference>
<evidence type="ECO:0000313" key="24">
    <source>
        <dbReference type="Proteomes" id="UP000243515"/>
    </source>
</evidence>
<dbReference type="CDD" id="cd17920">
    <property type="entry name" value="DEXHc_RecQ"/>
    <property type="match status" value="1"/>
</dbReference>
<dbReference type="Proteomes" id="UP000243515">
    <property type="component" value="Unassembled WGS sequence"/>
</dbReference>
<dbReference type="InterPro" id="IPR032284">
    <property type="entry name" value="RecQ_Zn-bd"/>
</dbReference>
<feature type="compositionally biased region" description="Polar residues" evidence="19">
    <location>
        <begin position="1421"/>
        <end position="1430"/>
    </location>
</feature>
<feature type="compositionally biased region" description="Basic residues" evidence="19">
    <location>
        <begin position="1454"/>
        <end position="1470"/>
    </location>
</feature>
<dbReference type="InterPro" id="IPR001650">
    <property type="entry name" value="Helicase_C-like"/>
</dbReference>
<keyword evidence="5" id="KW-0479">Metal-binding</keyword>
<dbReference type="PANTHER" id="PTHR13710:SF153">
    <property type="entry name" value="RECQ-LIKE DNA HELICASE BLM"/>
    <property type="match status" value="1"/>
</dbReference>
<comment type="similarity">
    <text evidence="3">Belongs to the helicase family. RecQ subfamily.</text>
</comment>
<accession>A0A232LY13</accession>
<dbReference type="GO" id="GO:0003677">
    <property type="term" value="F:DNA binding"/>
    <property type="evidence" value="ECO:0007669"/>
    <property type="project" value="UniProtKB-KW"/>
</dbReference>
<evidence type="ECO:0000256" key="8">
    <source>
        <dbReference type="ARBA" id="ARBA00022801"/>
    </source>
</evidence>
<comment type="catalytic activity">
    <reaction evidence="16">
        <text>Couples ATP hydrolysis with the unwinding of duplex DNA by translocating in the 3'-5' direction.</text>
        <dbReference type="EC" id="5.6.2.4"/>
    </reaction>
</comment>
<dbReference type="Pfam" id="PF16124">
    <property type="entry name" value="RecQ_Zn_bind"/>
    <property type="match status" value="1"/>
</dbReference>
<evidence type="ECO:0000256" key="13">
    <source>
        <dbReference type="ARBA" id="ARBA00023204"/>
    </source>
</evidence>
<feature type="domain" description="Helicase C-terminal" evidence="22">
    <location>
        <begin position="880"/>
        <end position="1026"/>
    </location>
</feature>